<organism evidence="1 2">
    <name type="scientific">Streptomyces caelestis</name>
    <dbReference type="NCBI Taxonomy" id="36816"/>
    <lineage>
        <taxon>Bacteria</taxon>
        <taxon>Bacillati</taxon>
        <taxon>Actinomycetota</taxon>
        <taxon>Actinomycetes</taxon>
        <taxon>Kitasatosporales</taxon>
        <taxon>Streptomycetaceae</taxon>
        <taxon>Streptomyces</taxon>
    </lineage>
</organism>
<sequence>MDPETEADLVKAIQIAVLETRLGVHPIKSAHGLSVFLRELSQRGSLSLDELTENRARLGGWTDEHAKGWAKGHAEGCATAILRVLEQRGVSVSDEIDGFLTTRSDLKALTDWLDLALTVTDAKDLFTSRPECSQAPED</sequence>
<proteinExistence type="predicted"/>
<dbReference type="Proteomes" id="UP000590647">
    <property type="component" value="Unassembled WGS sequence"/>
</dbReference>
<keyword evidence="2" id="KW-1185">Reference proteome</keyword>
<reference evidence="1 2" key="1">
    <citation type="submission" date="2020-08" db="EMBL/GenBank/DDBJ databases">
        <title>Sequencing the genomes of 1000 actinobacteria strains.</title>
        <authorList>
            <person name="Klenk H.-P."/>
        </authorList>
    </citation>
    <scope>NUCLEOTIDE SEQUENCE [LARGE SCALE GENOMIC DNA]</scope>
    <source>
        <strain evidence="1 2">DSM 40084</strain>
    </source>
</reference>
<comment type="caution">
    <text evidence="1">The sequence shown here is derived from an EMBL/GenBank/DDBJ whole genome shotgun (WGS) entry which is preliminary data.</text>
</comment>
<gene>
    <name evidence="1" type="ORF">HDA41_004147</name>
</gene>
<name>A0A7W9LU57_9ACTN</name>
<evidence type="ECO:0000313" key="2">
    <source>
        <dbReference type="Proteomes" id="UP000590647"/>
    </source>
</evidence>
<evidence type="ECO:0000313" key="1">
    <source>
        <dbReference type="EMBL" id="MBB5796183.1"/>
    </source>
</evidence>
<dbReference type="RefSeq" id="WP_184985974.1">
    <property type="nucleotide sequence ID" value="NZ_JACHNE010000001.1"/>
</dbReference>
<dbReference type="EMBL" id="JACHNE010000001">
    <property type="protein sequence ID" value="MBB5796183.1"/>
    <property type="molecule type" value="Genomic_DNA"/>
</dbReference>
<accession>A0A7W9LU57</accession>
<protein>
    <submittedName>
        <fullName evidence="1">Uncharacterized protein</fullName>
    </submittedName>
</protein>
<dbReference type="AlphaFoldDB" id="A0A7W9LU57"/>